<evidence type="ECO:0000256" key="3">
    <source>
        <dbReference type="ARBA" id="ARBA00023163"/>
    </source>
</evidence>
<dbReference type="InterPro" id="IPR025996">
    <property type="entry name" value="MT1864/Rv1816-like_C"/>
</dbReference>
<evidence type="ECO:0000256" key="1">
    <source>
        <dbReference type="ARBA" id="ARBA00023015"/>
    </source>
</evidence>
<evidence type="ECO:0000259" key="5">
    <source>
        <dbReference type="PROSITE" id="PS50977"/>
    </source>
</evidence>
<evidence type="ECO:0000256" key="2">
    <source>
        <dbReference type="ARBA" id="ARBA00023125"/>
    </source>
</evidence>
<dbReference type="PANTHER" id="PTHR30055:SF234">
    <property type="entry name" value="HTH-TYPE TRANSCRIPTIONAL REGULATOR BETI"/>
    <property type="match status" value="1"/>
</dbReference>
<dbReference type="Pfam" id="PF13305">
    <property type="entry name" value="TetR_C_33"/>
    <property type="match status" value="1"/>
</dbReference>
<dbReference type="PRINTS" id="PR00455">
    <property type="entry name" value="HTHTETR"/>
</dbReference>
<dbReference type="InterPro" id="IPR036271">
    <property type="entry name" value="Tet_transcr_reg_TetR-rel_C_sf"/>
</dbReference>
<dbReference type="RefSeq" id="WP_093879426.1">
    <property type="nucleotide sequence ID" value="NZ_FOCD01000001.1"/>
</dbReference>
<feature type="DNA-binding region" description="H-T-H motif" evidence="4">
    <location>
        <begin position="28"/>
        <end position="47"/>
    </location>
</feature>
<evidence type="ECO:0000313" key="7">
    <source>
        <dbReference type="Proteomes" id="UP000199735"/>
    </source>
</evidence>
<keyword evidence="3" id="KW-0804">Transcription</keyword>
<dbReference type="SUPFAM" id="SSF46689">
    <property type="entry name" value="Homeodomain-like"/>
    <property type="match status" value="1"/>
</dbReference>
<dbReference type="SUPFAM" id="SSF48498">
    <property type="entry name" value="Tetracyclin repressor-like, C-terminal domain"/>
    <property type="match status" value="1"/>
</dbReference>
<dbReference type="Proteomes" id="UP000199735">
    <property type="component" value="Unassembled WGS sequence"/>
</dbReference>
<accession>A0AAX2E903</accession>
<protein>
    <submittedName>
        <fullName evidence="6">DNA-binding transcriptional regulator, AcrR family</fullName>
    </submittedName>
</protein>
<evidence type="ECO:0000313" key="6">
    <source>
        <dbReference type="EMBL" id="SEM46717.1"/>
    </source>
</evidence>
<dbReference type="PROSITE" id="PS50977">
    <property type="entry name" value="HTH_TETR_2"/>
    <property type="match status" value="1"/>
</dbReference>
<reference evidence="6 7" key="1">
    <citation type="submission" date="2016-10" db="EMBL/GenBank/DDBJ databases">
        <authorList>
            <person name="Varghese N."/>
            <person name="Submissions S."/>
        </authorList>
    </citation>
    <scope>NUCLEOTIDE SEQUENCE [LARGE SCALE GENOMIC DNA]</scope>
    <source>
        <strain evidence="6 7">DSM 21619</strain>
    </source>
</reference>
<keyword evidence="1" id="KW-0805">Transcription regulation</keyword>
<name>A0AAX2E903_9BACI</name>
<dbReference type="InterPro" id="IPR050109">
    <property type="entry name" value="HTH-type_TetR-like_transc_reg"/>
</dbReference>
<organism evidence="6 7">
    <name type="scientific">Terribacillus saccharophilus</name>
    <dbReference type="NCBI Taxonomy" id="361277"/>
    <lineage>
        <taxon>Bacteria</taxon>
        <taxon>Bacillati</taxon>
        <taxon>Bacillota</taxon>
        <taxon>Bacilli</taxon>
        <taxon>Bacillales</taxon>
        <taxon>Bacillaceae</taxon>
        <taxon>Terribacillus</taxon>
    </lineage>
</organism>
<dbReference type="EMBL" id="FOCD01000001">
    <property type="protein sequence ID" value="SEM46717.1"/>
    <property type="molecule type" value="Genomic_DNA"/>
</dbReference>
<dbReference type="Pfam" id="PF00440">
    <property type="entry name" value="TetR_N"/>
    <property type="match status" value="1"/>
</dbReference>
<gene>
    <name evidence="6" type="ORF">SAMN04489762_0136</name>
</gene>
<dbReference type="Gene3D" id="1.10.357.10">
    <property type="entry name" value="Tetracycline Repressor, domain 2"/>
    <property type="match status" value="1"/>
</dbReference>
<comment type="caution">
    <text evidence="6">The sequence shown here is derived from an EMBL/GenBank/DDBJ whole genome shotgun (WGS) entry which is preliminary data.</text>
</comment>
<keyword evidence="2 4" id="KW-0238">DNA-binding</keyword>
<dbReference type="InterPro" id="IPR001647">
    <property type="entry name" value="HTH_TetR"/>
</dbReference>
<dbReference type="Gene3D" id="1.10.10.60">
    <property type="entry name" value="Homeodomain-like"/>
    <property type="match status" value="1"/>
</dbReference>
<evidence type="ECO:0000256" key="4">
    <source>
        <dbReference type="PROSITE-ProRule" id="PRU00335"/>
    </source>
</evidence>
<dbReference type="PANTHER" id="PTHR30055">
    <property type="entry name" value="HTH-TYPE TRANSCRIPTIONAL REGULATOR RUTR"/>
    <property type="match status" value="1"/>
</dbReference>
<sequence>MPRMQLSKAMIIDTALSLAEQQGYEAVTMANIARSLTIKPPSLYNHFKNLEEIKHAMAEAAQMQLYEALKATEKDAEPLLSLAKAYVHFGSSHPGLYASSLPGGTGEVSEKLVKLIADGLTAFSLDETDKIHAIRGFRSMLHGFIDLNKHAGFKLDVDLEKSLEQMVGIYERGLQSSVR</sequence>
<dbReference type="InterPro" id="IPR009057">
    <property type="entry name" value="Homeodomain-like_sf"/>
</dbReference>
<dbReference type="GO" id="GO:0000976">
    <property type="term" value="F:transcription cis-regulatory region binding"/>
    <property type="evidence" value="ECO:0007669"/>
    <property type="project" value="TreeGrafter"/>
</dbReference>
<dbReference type="GO" id="GO:0003700">
    <property type="term" value="F:DNA-binding transcription factor activity"/>
    <property type="evidence" value="ECO:0007669"/>
    <property type="project" value="TreeGrafter"/>
</dbReference>
<proteinExistence type="predicted"/>
<feature type="domain" description="HTH tetR-type" evidence="5">
    <location>
        <begin position="5"/>
        <end position="65"/>
    </location>
</feature>
<dbReference type="AlphaFoldDB" id="A0AAX2E903"/>